<dbReference type="EMBL" id="CADCUO010000192">
    <property type="protein sequence ID" value="CAA9410808.1"/>
    <property type="molecule type" value="Genomic_DNA"/>
</dbReference>
<evidence type="ECO:0000313" key="2">
    <source>
        <dbReference type="EMBL" id="CAA9410808.1"/>
    </source>
</evidence>
<gene>
    <name evidence="2" type="ORF">AVDCRST_MAG75-2737</name>
</gene>
<sequence length="155" mass="17558">VEPAPVSCRTPAADRTPAGRACRRRCLPGRRDARLRPWSNRRVRRVDVRRTPLRSAAVRRLPGVRPAQHRAPVVRRRWPHLRPGRARGRGIPGLWWSALPGARDLRLCRTAALNRQLHARKSGRRRVAPSLQRGDDRLRSGPRQPRPGAGHAGRV</sequence>
<protein>
    <submittedName>
        <fullName evidence="2">Uncharacterized protein</fullName>
    </submittedName>
</protein>
<name>A0A6J4PAI5_9ACTN</name>
<feature type="non-terminal residue" evidence="2">
    <location>
        <position position="155"/>
    </location>
</feature>
<organism evidence="2">
    <name type="scientific">uncultured Propionibacteriaceae bacterium</name>
    <dbReference type="NCBI Taxonomy" id="257457"/>
    <lineage>
        <taxon>Bacteria</taxon>
        <taxon>Bacillati</taxon>
        <taxon>Actinomycetota</taxon>
        <taxon>Actinomycetes</taxon>
        <taxon>Propionibacteriales</taxon>
        <taxon>Propionibacteriaceae</taxon>
        <taxon>environmental samples</taxon>
    </lineage>
</organism>
<feature type="non-terminal residue" evidence="2">
    <location>
        <position position="1"/>
    </location>
</feature>
<proteinExistence type="predicted"/>
<accession>A0A6J4PAI5</accession>
<evidence type="ECO:0000256" key="1">
    <source>
        <dbReference type="SAM" id="MobiDB-lite"/>
    </source>
</evidence>
<reference evidence="2" key="1">
    <citation type="submission" date="2020-02" db="EMBL/GenBank/DDBJ databases">
        <authorList>
            <person name="Meier V. D."/>
        </authorList>
    </citation>
    <scope>NUCLEOTIDE SEQUENCE</scope>
    <source>
        <strain evidence="2">AVDCRST_MAG75</strain>
    </source>
</reference>
<dbReference type="AlphaFoldDB" id="A0A6J4PAI5"/>
<feature type="region of interest" description="Disordered" evidence="1">
    <location>
        <begin position="119"/>
        <end position="155"/>
    </location>
</feature>